<keyword evidence="2" id="KW-1185">Reference proteome</keyword>
<evidence type="ECO:0000313" key="1">
    <source>
        <dbReference type="EMBL" id="MBM6921879.1"/>
    </source>
</evidence>
<reference evidence="1" key="1">
    <citation type="submission" date="2020-08" db="EMBL/GenBank/DDBJ databases">
        <authorList>
            <person name="Cejkova D."/>
            <person name="Kubasova T."/>
            <person name="Jahodarova E."/>
            <person name="Rychlik I."/>
        </authorList>
    </citation>
    <scope>NUCLEOTIDE SEQUENCE</scope>
    <source>
        <strain evidence="1">An559</strain>
    </source>
</reference>
<organism evidence="1 2">
    <name type="scientific">Merdimmobilis hominis</name>
    <dbReference type="NCBI Taxonomy" id="2897707"/>
    <lineage>
        <taxon>Bacteria</taxon>
        <taxon>Bacillati</taxon>
        <taxon>Bacillota</taxon>
        <taxon>Clostridia</taxon>
        <taxon>Eubacteriales</taxon>
        <taxon>Oscillospiraceae</taxon>
        <taxon>Merdimmobilis</taxon>
    </lineage>
</organism>
<dbReference type="Proteomes" id="UP000774750">
    <property type="component" value="Unassembled WGS sequence"/>
</dbReference>
<comment type="caution">
    <text evidence="1">The sequence shown here is derived from an EMBL/GenBank/DDBJ whole genome shotgun (WGS) entry which is preliminary data.</text>
</comment>
<dbReference type="AlphaFoldDB" id="A0A939BE89"/>
<reference evidence="1" key="2">
    <citation type="journal article" date="2021" name="Sci. Rep.">
        <title>The distribution of antibiotic resistance genes in chicken gut microbiota commensals.</title>
        <authorList>
            <person name="Juricova H."/>
            <person name="Matiasovicova J."/>
            <person name="Kubasova T."/>
            <person name="Cejkova D."/>
            <person name="Rychlik I."/>
        </authorList>
    </citation>
    <scope>NUCLEOTIDE SEQUENCE</scope>
    <source>
        <strain evidence="1">An559</strain>
    </source>
</reference>
<accession>A0A939BE89</accession>
<sequence length="106" mass="12116">MIFSFKPQSFINHLSEGTHEGTIQEISYIENAQMFWFKILVDQSIFTCSFSIQSPLFNNFALQYVDENGNFSTENLIGTKVQFVVKDLGEPEQVRSKVTALKAIEN</sequence>
<dbReference type="RefSeq" id="WP_204448217.1">
    <property type="nucleotide sequence ID" value="NZ_JACJKY010000030.1"/>
</dbReference>
<gene>
    <name evidence="1" type="ORF">H6A12_12055</name>
</gene>
<name>A0A939BE89_9FIRM</name>
<dbReference type="EMBL" id="JACJKY010000030">
    <property type="protein sequence ID" value="MBM6921879.1"/>
    <property type="molecule type" value="Genomic_DNA"/>
</dbReference>
<protein>
    <submittedName>
        <fullName evidence="1">Uncharacterized protein</fullName>
    </submittedName>
</protein>
<evidence type="ECO:0000313" key="2">
    <source>
        <dbReference type="Proteomes" id="UP000774750"/>
    </source>
</evidence>
<proteinExistence type="predicted"/>